<comment type="caution">
    <text evidence="1">The sequence shown here is derived from an EMBL/GenBank/DDBJ whole genome shotgun (WGS) entry which is preliminary data.</text>
</comment>
<evidence type="ECO:0000313" key="1">
    <source>
        <dbReference type="EMBL" id="MDP4300287.1"/>
    </source>
</evidence>
<dbReference type="InterPro" id="IPR029014">
    <property type="entry name" value="NiFe-Hase_large"/>
</dbReference>
<dbReference type="RefSeq" id="WP_305748849.1">
    <property type="nucleotide sequence ID" value="NZ_JAUZEE010000003.1"/>
</dbReference>
<accession>A0ABT9G1X7</accession>
<dbReference type="Gene3D" id="1.10.645.10">
    <property type="entry name" value="Cytochrome-c3 Hydrogenase, chain B"/>
    <property type="match status" value="1"/>
</dbReference>
<dbReference type="PANTHER" id="PTHR42958:SF4">
    <property type="entry name" value="HYDROGENASE EXPRESSION_FORMATION PROTEIN HUPK"/>
    <property type="match status" value="1"/>
</dbReference>
<dbReference type="InterPro" id="IPR001501">
    <property type="entry name" value="Ni-dep_hyd_lsu"/>
</dbReference>
<dbReference type="InterPro" id="IPR050867">
    <property type="entry name" value="NiFe/NiFeSe_hydrgnase_LSU"/>
</dbReference>
<protein>
    <submittedName>
        <fullName evidence="1">Nickel-dependent hydrogenase large subunit</fullName>
    </submittedName>
</protein>
<name>A0ABT9G1X7_LEPDI</name>
<dbReference type="SUPFAM" id="SSF56762">
    <property type="entry name" value="HydB/Nqo4-like"/>
    <property type="match status" value="1"/>
</dbReference>
<dbReference type="Proteomes" id="UP001235760">
    <property type="component" value="Unassembled WGS sequence"/>
</dbReference>
<keyword evidence="2" id="KW-1185">Reference proteome</keyword>
<proteinExistence type="predicted"/>
<organism evidence="1 2">
    <name type="scientific">Leptothrix discophora</name>
    <dbReference type="NCBI Taxonomy" id="89"/>
    <lineage>
        <taxon>Bacteria</taxon>
        <taxon>Pseudomonadati</taxon>
        <taxon>Pseudomonadota</taxon>
        <taxon>Betaproteobacteria</taxon>
        <taxon>Burkholderiales</taxon>
        <taxon>Sphaerotilaceae</taxon>
        <taxon>Leptothrix</taxon>
    </lineage>
</organism>
<sequence length="378" mass="39943">MHAGSPLLGTLRLRPGVALPDGIRGGRPDLAGVLLRGQTSEVAVERVALLHTLCAMAHRLVAQRAVAVAITGVDQPLASGQLAALAADIAREHARRIGHDWPLAWGQPSQAPALSRLPRQADAAALGDWLAREWLGVTPAQWLRQASDADGEIGLDRAIAALQRSAQARPDGIAATLAQALHLSRALPFEPGPAVEPLRPEQPDQARALGQAMAEAGYTRAPHWRGGVPDTGPWNRLARSATPKPAGLPQRLLARWTELLSLALPAGGWRPAHGAVALGPHQALAWVETARGLLAHRVSLDRPGADAVMADWQVLAPTEWNFHPRGTLARALAALPADTASNAEVARGMACAYDPCMACEIETLVTKRIGDAARPCMS</sequence>
<dbReference type="Pfam" id="PF00374">
    <property type="entry name" value="NiFeSe_Hases"/>
    <property type="match status" value="1"/>
</dbReference>
<reference evidence="1 2" key="1">
    <citation type="submission" date="2023-08" db="EMBL/GenBank/DDBJ databases">
        <authorList>
            <person name="Roldan D.M."/>
            <person name="Menes R.J."/>
        </authorList>
    </citation>
    <scope>NUCLEOTIDE SEQUENCE [LARGE SCALE GENOMIC DNA]</scope>
    <source>
        <strain evidence="1 2">CCM 2812</strain>
    </source>
</reference>
<evidence type="ECO:0000313" key="2">
    <source>
        <dbReference type="Proteomes" id="UP001235760"/>
    </source>
</evidence>
<dbReference type="EMBL" id="JAUZEE010000003">
    <property type="protein sequence ID" value="MDP4300287.1"/>
    <property type="molecule type" value="Genomic_DNA"/>
</dbReference>
<gene>
    <name evidence="1" type="ORF">Q8X39_06530</name>
</gene>
<dbReference type="PANTHER" id="PTHR42958">
    <property type="entry name" value="HYDROGENASE-2 LARGE CHAIN"/>
    <property type="match status" value="1"/>
</dbReference>